<sequence length="137" mass="15103">MAPQLRGIGTRSTRTRVRFEDEIERTAQLAREQTATKKKNTKKAAPKTAGRKKKAQVAPKKISAKASSSSIPKTASKTTPLELDPQRGLADDEEELGEEEQEEGTVTPKPSRKRSRSQTDQLPIRTPPTMTGSKAYD</sequence>
<organism evidence="2">
    <name type="scientific">Eremomyces bilateralis CBS 781.70</name>
    <dbReference type="NCBI Taxonomy" id="1392243"/>
    <lineage>
        <taxon>Eukaryota</taxon>
        <taxon>Fungi</taxon>
        <taxon>Dikarya</taxon>
        <taxon>Ascomycota</taxon>
        <taxon>Pezizomycotina</taxon>
        <taxon>Dothideomycetes</taxon>
        <taxon>Dothideomycetes incertae sedis</taxon>
        <taxon>Eremomycetales</taxon>
        <taxon>Eremomycetaceae</taxon>
        <taxon>Eremomyces</taxon>
    </lineage>
</organism>
<reference evidence="4" key="3">
    <citation type="submission" date="2025-04" db="UniProtKB">
        <authorList>
            <consortium name="RefSeq"/>
        </authorList>
    </citation>
    <scope>IDENTIFICATION</scope>
    <source>
        <strain evidence="4">CBS 781.70</strain>
    </source>
</reference>
<reference evidence="4" key="2">
    <citation type="submission" date="2020-04" db="EMBL/GenBank/DDBJ databases">
        <authorList>
            <consortium name="NCBI Genome Project"/>
        </authorList>
    </citation>
    <scope>NUCLEOTIDE SEQUENCE</scope>
    <source>
        <strain evidence="4">CBS 781.70</strain>
    </source>
</reference>
<keyword evidence="3" id="KW-1185">Reference proteome</keyword>
<proteinExistence type="predicted"/>
<dbReference type="AlphaFoldDB" id="A0A6G1FQK9"/>
<reference evidence="2 4" key="1">
    <citation type="submission" date="2020-01" db="EMBL/GenBank/DDBJ databases">
        <authorList>
            <consortium name="DOE Joint Genome Institute"/>
            <person name="Haridas S."/>
            <person name="Albert R."/>
            <person name="Binder M."/>
            <person name="Bloem J."/>
            <person name="Labutti K."/>
            <person name="Salamov A."/>
            <person name="Andreopoulos B."/>
            <person name="Baker S.E."/>
            <person name="Barry K."/>
            <person name="Bills G."/>
            <person name="Bluhm B.H."/>
            <person name="Cannon C."/>
            <person name="Castanera R."/>
            <person name="Culley D.E."/>
            <person name="Daum C."/>
            <person name="Ezra D."/>
            <person name="Gonzalez J.B."/>
            <person name="Henrissat B."/>
            <person name="Kuo A."/>
            <person name="Liang C."/>
            <person name="Lipzen A."/>
            <person name="Lutzoni F."/>
            <person name="Magnuson J."/>
            <person name="Mondo S."/>
            <person name="Nolan M."/>
            <person name="Ohm R."/>
            <person name="Pangilinan J."/>
            <person name="Park H.-J."/>
            <person name="Ramirez L."/>
            <person name="Alfaro M."/>
            <person name="Sun H."/>
            <person name="Tritt A."/>
            <person name="Yoshinaga Y."/>
            <person name="Zwiers L.-H."/>
            <person name="Turgeon B.G."/>
            <person name="Goodwin S.B."/>
            <person name="Spatafora J.W."/>
            <person name="Crous P.W."/>
            <person name="Grigoriev I.V."/>
        </authorList>
    </citation>
    <scope>NUCLEOTIDE SEQUENCE</scope>
    <source>
        <strain evidence="2 4">CBS 781.70</strain>
    </source>
</reference>
<evidence type="ECO:0000313" key="4">
    <source>
        <dbReference type="RefSeq" id="XP_033529612.1"/>
    </source>
</evidence>
<accession>A0A6G1FQK9</accession>
<dbReference type="Proteomes" id="UP000504638">
    <property type="component" value="Unplaced"/>
</dbReference>
<feature type="compositionally biased region" description="Polar residues" evidence="1">
    <location>
        <begin position="128"/>
        <end position="137"/>
    </location>
</feature>
<feature type="region of interest" description="Disordered" evidence="1">
    <location>
        <begin position="1"/>
        <end position="137"/>
    </location>
</feature>
<dbReference type="EMBL" id="ML975195">
    <property type="protein sequence ID" value="KAF1807981.1"/>
    <property type="molecule type" value="Genomic_DNA"/>
</dbReference>
<evidence type="ECO:0000256" key="1">
    <source>
        <dbReference type="SAM" id="MobiDB-lite"/>
    </source>
</evidence>
<name>A0A6G1FQK9_9PEZI</name>
<dbReference type="RefSeq" id="XP_033529612.1">
    <property type="nucleotide sequence ID" value="XM_033682067.1"/>
</dbReference>
<protein>
    <submittedName>
        <fullName evidence="2 4">Uncharacterized protein</fullName>
    </submittedName>
</protein>
<dbReference type="GeneID" id="54422637"/>
<feature type="compositionally biased region" description="Acidic residues" evidence="1">
    <location>
        <begin position="91"/>
        <end position="103"/>
    </location>
</feature>
<evidence type="ECO:0000313" key="2">
    <source>
        <dbReference type="EMBL" id="KAF1807981.1"/>
    </source>
</evidence>
<feature type="non-terminal residue" evidence="2">
    <location>
        <position position="137"/>
    </location>
</feature>
<feature type="compositionally biased region" description="Basic residues" evidence="1">
    <location>
        <begin position="36"/>
        <end position="55"/>
    </location>
</feature>
<gene>
    <name evidence="2 4" type="ORF">P152DRAFT_485830</name>
</gene>
<evidence type="ECO:0000313" key="3">
    <source>
        <dbReference type="Proteomes" id="UP000504638"/>
    </source>
</evidence>
<feature type="compositionally biased region" description="Low complexity" evidence="1">
    <location>
        <begin position="58"/>
        <end position="80"/>
    </location>
</feature>